<dbReference type="CDD" id="cd05288">
    <property type="entry name" value="PGDH"/>
    <property type="match status" value="1"/>
</dbReference>
<evidence type="ECO:0000313" key="5">
    <source>
        <dbReference type="Proteomes" id="UP000006790"/>
    </source>
</evidence>
<evidence type="ECO:0008006" key="6">
    <source>
        <dbReference type="Google" id="ProtNLM"/>
    </source>
</evidence>
<dbReference type="InterPro" id="IPR045010">
    <property type="entry name" value="MDR_fam"/>
</dbReference>
<dbReference type="KEGG" id="erc:Ecym_5674"/>
<keyword evidence="1" id="KW-0560">Oxidoreductase</keyword>
<evidence type="ECO:0000259" key="2">
    <source>
        <dbReference type="Pfam" id="PF00107"/>
    </source>
</evidence>
<evidence type="ECO:0000259" key="3">
    <source>
        <dbReference type="Pfam" id="PF16884"/>
    </source>
</evidence>
<dbReference type="GO" id="GO:0016628">
    <property type="term" value="F:oxidoreductase activity, acting on the CH-CH group of donors, NAD or NADP as acceptor"/>
    <property type="evidence" value="ECO:0007669"/>
    <property type="project" value="InterPro"/>
</dbReference>
<dbReference type="InParanoid" id="I6NEB2"/>
<dbReference type="RefSeq" id="XP_003647221.1">
    <property type="nucleotide sequence ID" value="XM_003647173.1"/>
</dbReference>
<dbReference type="SUPFAM" id="SSF50129">
    <property type="entry name" value="GroES-like"/>
    <property type="match status" value="1"/>
</dbReference>
<dbReference type="InterPro" id="IPR036291">
    <property type="entry name" value="NAD(P)-bd_dom_sf"/>
</dbReference>
<evidence type="ECO:0000256" key="1">
    <source>
        <dbReference type="ARBA" id="ARBA00023002"/>
    </source>
</evidence>
<dbReference type="PANTHER" id="PTHR43205">
    <property type="entry name" value="PROSTAGLANDIN REDUCTASE"/>
    <property type="match status" value="1"/>
</dbReference>
<feature type="domain" description="Oxidoreductase N-terminal" evidence="3">
    <location>
        <begin position="27"/>
        <end position="119"/>
    </location>
</feature>
<protein>
    <recommendedName>
        <fullName evidence="6">Enoyl reductase (ER) domain-containing protein</fullName>
    </recommendedName>
</protein>
<dbReference type="FunCoup" id="I6NEB2">
    <property type="interactions" value="377"/>
</dbReference>
<dbReference type="Gene3D" id="3.40.50.720">
    <property type="entry name" value="NAD(P)-binding Rossmann-like Domain"/>
    <property type="match status" value="1"/>
</dbReference>
<evidence type="ECO:0000313" key="4">
    <source>
        <dbReference type="EMBL" id="AET40404.1"/>
    </source>
</evidence>
<dbReference type="eggNOG" id="KOG1196">
    <property type="taxonomic scope" value="Eukaryota"/>
</dbReference>
<dbReference type="SUPFAM" id="SSF51735">
    <property type="entry name" value="NAD(P)-binding Rossmann-fold domains"/>
    <property type="match status" value="1"/>
</dbReference>
<dbReference type="InterPro" id="IPR013149">
    <property type="entry name" value="ADH-like_C"/>
</dbReference>
<dbReference type="GeneID" id="11470945"/>
<dbReference type="Proteomes" id="UP000006790">
    <property type="component" value="Chromosome 5"/>
</dbReference>
<dbReference type="Pfam" id="PF00107">
    <property type="entry name" value="ADH_zinc_N"/>
    <property type="match status" value="1"/>
</dbReference>
<dbReference type="InterPro" id="IPR011032">
    <property type="entry name" value="GroES-like_sf"/>
</dbReference>
<dbReference type="EMBL" id="CP002501">
    <property type="protein sequence ID" value="AET40404.1"/>
    <property type="molecule type" value="Genomic_DNA"/>
</dbReference>
<dbReference type="OMA" id="DKVMGMT"/>
<dbReference type="OrthoDB" id="809632at2759"/>
<dbReference type="Pfam" id="PF16884">
    <property type="entry name" value="ADH_N_2"/>
    <property type="match status" value="1"/>
</dbReference>
<dbReference type="AlphaFoldDB" id="I6NEB2"/>
<proteinExistence type="predicted"/>
<dbReference type="STRING" id="931890.I6NEB2"/>
<keyword evidence="5" id="KW-1185">Reference proteome</keyword>
<dbReference type="Gene3D" id="3.90.180.10">
    <property type="entry name" value="Medium-chain alcohol dehydrogenases, catalytic domain"/>
    <property type="match status" value="1"/>
</dbReference>
<dbReference type="PANTHER" id="PTHR43205:SF19">
    <property type="entry name" value="ENOYL REDUCTASE (ER) DOMAIN-CONTAINING PROTEIN"/>
    <property type="match status" value="1"/>
</dbReference>
<accession>I6NEB2</accession>
<gene>
    <name evidence="4" type="ordered locus">Ecym_5674</name>
</gene>
<name>I6NEB2_ERECY</name>
<reference evidence="4 5" key="1">
    <citation type="journal article" date="2011" name="G3 (Bethesda)">
        <title>Genome evolution in the Eremothecium clade of the Saccharomyces complex revealed by comparative genomics.</title>
        <authorList>
            <person name="Wendland J."/>
            <person name="Walther A."/>
        </authorList>
    </citation>
    <scope>NUCLEOTIDE SEQUENCE [LARGE SCALE GENOMIC DNA]</scope>
    <source>
        <strain evidence="5">CBS 270.75 / DBVPG 7215 / KCTC 17166 / NRRL Y-17582</strain>
    </source>
</reference>
<dbReference type="HOGENOM" id="CLU_026673_29_2_1"/>
<dbReference type="InterPro" id="IPR041694">
    <property type="entry name" value="ADH_N_2"/>
</dbReference>
<feature type="domain" description="Alcohol dehydrogenase-like C-terminal" evidence="2">
    <location>
        <begin position="175"/>
        <end position="310"/>
    </location>
</feature>
<sequence length="361" mass="39729">MVTARQWLVKRVPDPTKGFIFDFDGPDSTFDLVDKELNVDQLKEGEFLVQTLYLSNDPAQKFWIASIDSNYSLGSQKGDVVPSRNIAKVLASRNSDVKVGDLITDNIGWTTHAILNKNSAYRKLSCEAVDETWWHLSVLGSTALTAYFIFYDILELQKRESDYGKVFLISGAAGAVGSISIQLAQNVFKASKIFAIVGGSEKVKYVESFGEKVIGVDYKDENFKENLLAAVGVNTVDYFIDNVGGEILDIGIDLLKRRGTAAACGAISGYNDSSKIVLKNYIPIITKGLTLRGIILTDYRNEFPGAIEELLQLVKAGDIDVSKSATIKDATGDKFKEVPLIWNGLFRGINKGKLITRVSEE</sequence>
<organism evidence="4 5">
    <name type="scientific">Eremothecium cymbalariae (strain CBS 270.75 / DBVPG 7215 / KCTC 17166 / NRRL Y-17582)</name>
    <name type="common">Yeast</name>
    <dbReference type="NCBI Taxonomy" id="931890"/>
    <lineage>
        <taxon>Eukaryota</taxon>
        <taxon>Fungi</taxon>
        <taxon>Dikarya</taxon>
        <taxon>Ascomycota</taxon>
        <taxon>Saccharomycotina</taxon>
        <taxon>Saccharomycetes</taxon>
        <taxon>Saccharomycetales</taxon>
        <taxon>Saccharomycetaceae</taxon>
        <taxon>Eremothecium</taxon>
    </lineage>
</organism>